<evidence type="ECO:0008006" key="5">
    <source>
        <dbReference type="Google" id="ProtNLM"/>
    </source>
</evidence>
<comment type="caution">
    <text evidence="3">The sequence shown here is derived from an EMBL/GenBank/DDBJ whole genome shotgun (WGS) entry which is preliminary data.</text>
</comment>
<dbReference type="SUPFAM" id="SSF88713">
    <property type="entry name" value="Glycoside hydrolase/deacetylase"/>
    <property type="match status" value="1"/>
</dbReference>
<evidence type="ECO:0000313" key="4">
    <source>
        <dbReference type="Proteomes" id="UP000276634"/>
    </source>
</evidence>
<protein>
    <recommendedName>
        <fullName evidence="5">Polysaccharide deacetylase</fullName>
    </recommendedName>
</protein>
<gene>
    <name evidence="3" type="ORF">EDC57_2291</name>
</gene>
<keyword evidence="4" id="KW-1185">Reference proteome</keyword>
<dbReference type="EMBL" id="RJVI01000003">
    <property type="protein sequence ID" value="ROR29620.1"/>
    <property type="molecule type" value="Genomic_DNA"/>
</dbReference>
<evidence type="ECO:0000256" key="2">
    <source>
        <dbReference type="SAM" id="SignalP"/>
    </source>
</evidence>
<dbReference type="OrthoDB" id="8597776at2"/>
<keyword evidence="1" id="KW-0812">Transmembrane</keyword>
<keyword evidence="1" id="KW-0472">Membrane</keyword>
<proteinExistence type="predicted"/>
<feature type="transmembrane region" description="Helical" evidence="1">
    <location>
        <begin position="339"/>
        <end position="358"/>
    </location>
</feature>
<keyword evidence="2" id="KW-0732">Signal</keyword>
<feature type="chain" id="PRO_5017924075" description="Polysaccharide deacetylase" evidence="2">
    <location>
        <begin position="32"/>
        <end position="373"/>
    </location>
</feature>
<name>A0A3N1XSI7_9GAMM</name>
<dbReference type="AlphaFoldDB" id="A0A3N1XSI7"/>
<organism evidence="3 4">
    <name type="scientific">Inmirania thermothiophila</name>
    <dbReference type="NCBI Taxonomy" id="1750597"/>
    <lineage>
        <taxon>Bacteria</taxon>
        <taxon>Pseudomonadati</taxon>
        <taxon>Pseudomonadota</taxon>
        <taxon>Gammaproteobacteria</taxon>
        <taxon>Chromatiales</taxon>
        <taxon>Ectothiorhodospiraceae</taxon>
        <taxon>Inmirania</taxon>
    </lineage>
</organism>
<evidence type="ECO:0000256" key="1">
    <source>
        <dbReference type="SAM" id="Phobius"/>
    </source>
</evidence>
<evidence type="ECO:0000313" key="3">
    <source>
        <dbReference type="EMBL" id="ROR29620.1"/>
    </source>
</evidence>
<dbReference type="GO" id="GO:0005975">
    <property type="term" value="P:carbohydrate metabolic process"/>
    <property type="evidence" value="ECO:0007669"/>
    <property type="project" value="InterPro"/>
</dbReference>
<dbReference type="Gene3D" id="3.20.20.370">
    <property type="entry name" value="Glycoside hydrolase/deacetylase"/>
    <property type="match status" value="1"/>
</dbReference>
<dbReference type="Proteomes" id="UP000276634">
    <property type="component" value="Unassembled WGS sequence"/>
</dbReference>
<feature type="signal peptide" evidence="2">
    <location>
        <begin position="1"/>
        <end position="31"/>
    </location>
</feature>
<dbReference type="RefSeq" id="WP_123402026.1">
    <property type="nucleotide sequence ID" value="NZ_RJVI01000003.1"/>
</dbReference>
<keyword evidence="1" id="KW-1133">Transmembrane helix</keyword>
<accession>A0A3N1XSI7</accession>
<reference evidence="3 4" key="1">
    <citation type="submission" date="2018-11" db="EMBL/GenBank/DDBJ databases">
        <title>Genomic Encyclopedia of Type Strains, Phase IV (KMG-IV): sequencing the most valuable type-strain genomes for metagenomic binning, comparative biology and taxonomic classification.</title>
        <authorList>
            <person name="Goeker M."/>
        </authorList>
    </citation>
    <scope>NUCLEOTIDE SEQUENCE [LARGE SCALE GENOMIC DNA]</scope>
    <source>
        <strain evidence="3 4">DSM 100275</strain>
    </source>
</reference>
<sequence>MPWKTLMERFSSSALFTFLAVAGLFHAPAWADTSVLVTVDVESYTNGDPSLQVLGAVPDSSEPLGVPFMARRFAELGIRGTFYVNVYERAKYGDTVLRRAIRDILAYGHEIGLHTHPQPTFGPGGLSRHPLAIQKQILAWGRDLLSDWSGMPILIHRAGGYMANLDTLQALQALGFVADASLAPSVPSPLSKQIPAPYNDVAEIEEIVELPVTYYAQIRLGPYESLRLVDIESSSAEEILAVLAAFARRNGCAVNIMMHSFSLTRYGKADRRPATKLARIAQFVHENESLQFRGTREFLDGWRRGAIQCTPARDFVPTTGLWLTYLRAWERFGDGWKNAAMALSPAGAVSFALLILLLRRRKNLDSPVARARP</sequence>
<dbReference type="InterPro" id="IPR011330">
    <property type="entry name" value="Glyco_hydro/deAcase_b/a-brl"/>
</dbReference>